<protein>
    <submittedName>
        <fullName evidence="1">Uncharacterized protein</fullName>
    </submittedName>
</protein>
<name>A0A9J6A6E6_SOLCO</name>
<evidence type="ECO:0000313" key="2">
    <source>
        <dbReference type="Proteomes" id="UP000824120"/>
    </source>
</evidence>
<dbReference type="Proteomes" id="UP000824120">
    <property type="component" value="Chromosome 2"/>
</dbReference>
<keyword evidence="2" id="KW-1185">Reference proteome</keyword>
<evidence type="ECO:0000313" key="1">
    <source>
        <dbReference type="EMBL" id="KAG5619780.1"/>
    </source>
</evidence>
<gene>
    <name evidence="1" type="ORF">H5410_004998</name>
</gene>
<dbReference type="EMBL" id="JACXVP010000002">
    <property type="protein sequence ID" value="KAG5619780.1"/>
    <property type="molecule type" value="Genomic_DNA"/>
</dbReference>
<proteinExistence type="predicted"/>
<dbReference type="AlphaFoldDB" id="A0A9J6A6E6"/>
<sequence>MNYAEAQDIDESTNRISNIVLETDSLTIRNIIEDIQHIAIEANIYIKHIFKETNQLANYTTNIFFDQRDILQ</sequence>
<organism evidence="1 2">
    <name type="scientific">Solanum commersonii</name>
    <name type="common">Commerson's wild potato</name>
    <name type="synonym">Commerson's nightshade</name>
    <dbReference type="NCBI Taxonomy" id="4109"/>
    <lineage>
        <taxon>Eukaryota</taxon>
        <taxon>Viridiplantae</taxon>
        <taxon>Streptophyta</taxon>
        <taxon>Embryophyta</taxon>
        <taxon>Tracheophyta</taxon>
        <taxon>Spermatophyta</taxon>
        <taxon>Magnoliopsida</taxon>
        <taxon>eudicotyledons</taxon>
        <taxon>Gunneridae</taxon>
        <taxon>Pentapetalae</taxon>
        <taxon>asterids</taxon>
        <taxon>lamiids</taxon>
        <taxon>Solanales</taxon>
        <taxon>Solanaceae</taxon>
        <taxon>Solanoideae</taxon>
        <taxon>Solaneae</taxon>
        <taxon>Solanum</taxon>
    </lineage>
</organism>
<reference evidence="1 2" key="1">
    <citation type="submission" date="2020-09" db="EMBL/GenBank/DDBJ databases">
        <title>De no assembly of potato wild relative species, Solanum commersonii.</title>
        <authorList>
            <person name="Cho K."/>
        </authorList>
    </citation>
    <scope>NUCLEOTIDE SEQUENCE [LARGE SCALE GENOMIC DNA]</scope>
    <source>
        <strain evidence="1">LZ3.2</strain>
        <tissue evidence="1">Leaf</tissue>
    </source>
</reference>
<accession>A0A9J6A6E6</accession>
<comment type="caution">
    <text evidence="1">The sequence shown here is derived from an EMBL/GenBank/DDBJ whole genome shotgun (WGS) entry which is preliminary data.</text>
</comment>